<keyword evidence="1" id="KW-0472">Membrane</keyword>
<sequence>MFGITNIIHFCVLYKYFYIIFSFRLKNVYLYRQIYMQYKYVCSIRYFVSITYS</sequence>
<reference evidence="2" key="1">
    <citation type="submission" date="2007-10" db="EMBL/GenBank/DDBJ databases">
        <authorList>
            <person name="Fulton L."/>
            <person name="Clifton S."/>
            <person name="Fulton B."/>
            <person name="Xu J."/>
            <person name="Minx P."/>
            <person name="Pepin K.H."/>
            <person name="Johnson M."/>
            <person name="Thiruvilangam P."/>
            <person name="Bhonagiri V."/>
            <person name="Nash W.E."/>
            <person name="Mardis E.R."/>
            <person name="Wilson R.K."/>
        </authorList>
    </citation>
    <scope>NUCLEOTIDE SEQUENCE [LARGE SCALE GENOMIC DNA]</scope>
    <source>
        <strain evidence="2">DSM 17216</strain>
    </source>
</reference>
<protein>
    <submittedName>
        <fullName evidence="2">Uncharacterized protein</fullName>
    </submittedName>
</protein>
<accession>B0MWS7</accession>
<keyword evidence="3" id="KW-1185">Reference proteome</keyword>
<reference evidence="2" key="2">
    <citation type="submission" date="2013-09" db="EMBL/GenBank/DDBJ databases">
        <title>Draft genome sequence of Alistipes putredinis (DSM 17216).</title>
        <authorList>
            <person name="Sudarsanam P."/>
            <person name="Ley R."/>
            <person name="Guruge J."/>
            <person name="Turnbaugh P.J."/>
            <person name="Mahowald M."/>
            <person name="Liep D."/>
            <person name="Gordon J."/>
        </authorList>
    </citation>
    <scope>NUCLEOTIDE SEQUENCE</scope>
    <source>
        <strain evidence="2">DSM 17216</strain>
    </source>
</reference>
<comment type="caution">
    <text evidence="2">The sequence shown here is derived from an EMBL/GenBank/DDBJ whole genome shotgun (WGS) entry which is preliminary data.</text>
</comment>
<evidence type="ECO:0000313" key="2">
    <source>
        <dbReference type="EMBL" id="EDS03369.1"/>
    </source>
</evidence>
<feature type="transmembrane region" description="Helical" evidence="1">
    <location>
        <begin position="6"/>
        <end position="25"/>
    </location>
</feature>
<organism evidence="2 3">
    <name type="scientific">Alistipes putredinis DSM 17216</name>
    <dbReference type="NCBI Taxonomy" id="445970"/>
    <lineage>
        <taxon>Bacteria</taxon>
        <taxon>Pseudomonadati</taxon>
        <taxon>Bacteroidota</taxon>
        <taxon>Bacteroidia</taxon>
        <taxon>Bacteroidales</taxon>
        <taxon>Rikenellaceae</taxon>
        <taxon>Alistipes</taxon>
    </lineage>
</organism>
<proteinExistence type="predicted"/>
<dbReference type="EMBL" id="ABFK02000019">
    <property type="protein sequence ID" value="EDS03369.1"/>
    <property type="molecule type" value="Genomic_DNA"/>
</dbReference>
<evidence type="ECO:0000313" key="3">
    <source>
        <dbReference type="Proteomes" id="UP000005819"/>
    </source>
</evidence>
<dbReference type="Proteomes" id="UP000005819">
    <property type="component" value="Unassembled WGS sequence"/>
</dbReference>
<keyword evidence="1" id="KW-0812">Transmembrane</keyword>
<keyword evidence="1" id="KW-1133">Transmembrane helix</keyword>
<dbReference type="HOGENOM" id="CLU_3057802_0_0_10"/>
<gene>
    <name evidence="2" type="ORF">ALIPUT_01582</name>
</gene>
<evidence type="ECO:0000256" key="1">
    <source>
        <dbReference type="SAM" id="Phobius"/>
    </source>
</evidence>
<name>B0MWS7_9BACT</name>
<dbReference type="AlphaFoldDB" id="B0MWS7"/>